<dbReference type="GO" id="GO:0005886">
    <property type="term" value="C:plasma membrane"/>
    <property type="evidence" value="ECO:0007669"/>
    <property type="project" value="TreeGrafter"/>
</dbReference>
<dbReference type="InterPro" id="IPR005325">
    <property type="entry name" value="DUF308_memb"/>
</dbReference>
<feature type="transmembrane region" description="Helical" evidence="1">
    <location>
        <begin position="156"/>
        <end position="180"/>
    </location>
</feature>
<dbReference type="PANTHER" id="PTHR34989">
    <property type="entry name" value="PROTEIN HDED"/>
    <property type="match status" value="1"/>
</dbReference>
<feature type="transmembrane region" description="Helical" evidence="1">
    <location>
        <begin position="72"/>
        <end position="92"/>
    </location>
</feature>
<gene>
    <name evidence="2" type="ORF">SAMN05421512_10135</name>
</gene>
<keyword evidence="1" id="KW-1133">Transmembrane helix</keyword>
<accession>A0A285R9S5</accession>
<dbReference type="AlphaFoldDB" id="A0A285R9S5"/>
<feature type="transmembrane region" description="Helical" evidence="1">
    <location>
        <begin position="17"/>
        <end position="37"/>
    </location>
</feature>
<organism evidence="2 3">
    <name type="scientific">Stappia indica</name>
    <dbReference type="NCBI Taxonomy" id="538381"/>
    <lineage>
        <taxon>Bacteria</taxon>
        <taxon>Pseudomonadati</taxon>
        <taxon>Pseudomonadota</taxon>
        <taxon>Alphaproteobacteria</taxon>
        <taxon>Hyphomicrobiales</taxon>
        <taxon>Stappiaceae</taxon>
        <taxon>Stappia</taxon>
    </lineage>
</organism>
<dbReference type="OrthoDB" id="9815400at2"/>
<evidence type="ECO:0000256" key="1">
    <source>
        <dbReference type="SAM" id="Phobius"/>
    </source>
</evidence>
<dbReference type="EMBL" id="OBML01000001">
    <property type="protein sequence ID" value="SOB89127.1"/>
    <property type="molecule type" value="Genomic_DNA"/>
</dbReference>
<sequence length="189" mass="19599">MTDVPSLPVTEAVRQKWGWFLALGIVLVIGGMLMIALPLASSIAVTLVIAIVFAIGGAVQIWHAFSVPGWGGFVWNIATGAIALAGGIAVYFNPVVGAAALTLVVAAILLAQGIAQILLAMKIRPHDGWGWVLFAGIVSALAGLCIWFEFPSSAVWVLGLLAGVSVLINGWSFIAIALAARTIGKRLSS</sequence>
<dbReference type="Pfam" id="PF03729">
    <property type="entry name" value="DUF308"/>
    <property type="match status" value="1"/>
</dbReference>
<proteinExistence type="predicted"/>
<protein>
    <submittedName>
        <fullName evidence="2">Uncharacterized membrane protein HdeD, DUF308 family</fullName>
    </submittedName>
</protein>
<feature type="transmembrane region" description="Helical" evidence="1">
    <location>
        <begin position="131"/>
        <end position="150"/>
    </location>
</feature>
<reference evidence="2 3" key="1">
    <citation type="submission" date="2017-08" db="EMBL/GenBank/DDBJ databases">
        <authorList>
            <person name="de Groot N.N."/>
        </authorList>
    </citation>
    <scope>NUCLEOTIDE SEQUENCE [LARGE SCALE GENOMIC DNA]</scope>
    <source>
        <strain evidence="2 3">USBA 352</strain>
    </source>
</reference>
<keyword evidence="1" id="KW-0472">Membrane</keyword>
<evidence type="ECO:0000313" key="3">
    <source>
        <dbReference type="Proteomes" id="UP000219331"/>
    </source>
</evidence>
<keyword evidence="3" id="KW-1185">Reference proteome</keyword>
<feature type="transmembrane region" description="Helical" evidence="1">
    <location>
        <begin position="98"/>
        <end position="119"/>
    </location>
</feature>
<name>A0A285R9S5_9HYPH</name>
<dbReference type="Proteomes" id="UP000219331">
    <property type="component" value="Unassembled WGS sequence"/>
</dbReference>
<dbReference type="InterPro" id="IPR052712">
    <property type="entry name" value="Acid_resist_chaperone_HdeD"/>
</dbReference>
<keyword evidence="1" id="KW-0812">Transmembrane</keyword>
<dbReference type="RefSeq" id="WP_067216932.1">
    <property type="nucleotide sequence ID" value="NZ_JAJGNR010000001.1"/>
</dbReference>
<feature type="transmembrane region" description="Helical" evidence="1">
    <location>
        <begin position="43"/>
        <end position="65"/>
    </location>
</feature>
<dbReference type="STRING" id="538381.GCA_001696535_01117"/>
<evidence type="ECO:0000313" key="2">
    <source>
        <dbReference type="EMBL" id="SOB89127.1"/>
    </source>
</evidence>
<dbReference type="PANTHER" id="PTHR34989:SF1">
    <property type="entry name" value="PROTEIN HDED"/>
    <property type="match status" value="1"/>
</dbReference>